<dbReference type="EC" id="2.4.1.129" evidence="2"/>
<gene>
    <name evidence="2" type="ORF">EVA_07882</name>
</gene>
<evidence type="ECO:0000259" key="1">
    <source>
        <dbReference type="Pfam" id="PF00905"/>
    </source>
</evidence>
<feature type="domain" description="Penicillin-binding protein transpeptidase" evidence="1">
    <location>
        <begin position="25"/>
        <end position="126"/>
    </location>
</feature>
<name>J9GAZ5_9ZZZZ</name>
<dbReference type="Gene3D" id="3.40.710.10">
    <property type="entry name" value="DD-peptidase/beta-lactamase superfamily"/>
    <property type="match status" value="1"/>
</dbReference>
<feature type="non-terminal residue" evidence="2">
    <location>
        <position position="135"/>
    </location>
</feature>
<accession>J9GAZ5</accession>
<dbReference type="GO" id="GO:0071555">
    <property type="term" value="P:cell wall organization"/>
    <property type="evidence" value="ECO:0007669"/>
    <property type="project" value="TreeGrafter"/>
</dbReference>
<dbReference type="AlphaFoldDB" id="J9GAZ5"/>
<keyword evidence="2" id="KW-0328">Glycosyltransferase</keyword>
<sequence length="135" mass="14719">MTQIQAIAEKYLENSVKANNVTERGMAIVMDVNTGAILAMASKPDFDPNQPMEIYDPARAALLEGLSDEEYTKVQGEERQRQWKNKAITELYSPGSVFKVITAASALDSGAITPGSSFRCEPGGYHVAGTKPYRC</sequence>
<dbReference type="InterPro" id="IPR050515">
    <property type="entry name" value="Beta-lactam/transpept"/>
</dbReference>
<dbReference type="EMBL" id="AMCI01001953">
    <property type="protein sequence ID" value="EJX04009.1"/>
    <property type="molecule type" value="Genomic_DNA"/>
</dbReference>
<dbReference type="GO" id="GO:0005886">
    <property type="term" value="C:plasma membrane"/>
    <property type="evidence" value="ECO:0007669"/>
    <property type="project" value="TreeGrafter"/>
</dbReference>
<reference evidence="2" key="1">
    <citation type="journal article" date="2012" name="PLoS ONE">
        <title>Gene sets for utilization of primary and secondary nutrition supplies in the distal gut of endangered iberian lynx.</title>
        <authorList>
            <person name="Alcaide M."/>
            <person name="Messina E."/>
            <person name="Richter M."/>
            <person name="Bargiela R."/>
            <person name="Peplies J."/>
            <person name="Huws S.A."/>
            <person name="Newbold C.J."/>
            <person name="Golyshin P.N."/>
            <person name="Simon M.A."/>
            <person name="Lopez G."/>
            <person name="Yakimov M.M."/>
            <person name="Ferrer M."/>
        </authorList>
    </citation>
    <scope>NUCLEOTIDE SEQUENCE</scope>
</reference>
<organism evidence="2">
    <name type="scientific">gut metagenome</name>
    <dbReference type="NCBI Taxonomy" id="749906"/>
    <lineage>
        <taxon>unclassified sequences</taxon>
        <taxon>metagenomes</taxon>
        <taxon>organismal metagenomes</taxon>
    </lineage>
</organism>
<dbReference type="PANTHER" id="PTHR30627">
    <property type="entry name" value="PEPTIDOGLYCAN D,D-TRANSPEPTIDASE"/>
    <property type="match status" value="1"/>
</dbReference>
<dbReference type="SUPFAM" id="SSF56601">
    <property type="entry name" value="beta-lactamase/transpeptidase-like"/>
    <property type="match status" value="1"/>
</dbReference>
<dbReference type="GO" id="GO:0016757">
    <property type="term" value="F:glycosyltransferase activity"/>
    <property type="evidence" value="ECO:0007669"/>
    <property type="project" value="UniProtKB-KW"/>
</dbReference>
<evidence type="ECO:0000313" key="2">
    <source>
        <dbReference type="EMBL" id="EJX04009.1"/>
    </source>
</evidence>
<dbReference type="InterPro" id="IPR012338">
    <property type="entry name" value="Beta-lactam/transpept-like"/>
</dbReference>
<dbReference type="Pfam" id="PF00905">
    <property type="entry name" value="Transpeptidase"/>
    <property type="match status" value="1"/>
</dbReference>
<protein>
    <submittedName>
        <fullName evidence="2">Protein containing Penicillin-binding protein, transpeptidase domain protein</fullName>
        <ecNumber evidence="2">2.4.1.129</ecNumber>
    </submittedName>
</protein>
<dbReference type="GO" id="GO:0008658">
    <property type="term" value="F:penicillin binding"/>
    <property type="evidence" value="ECO:0007669"/>
    <property type="project" value="InterPro"/>
</dbReference>
<keyword evidence="2" id="KW-0808">Transferase</keyword>
<comment type="caution">
    <text evidence="2">The sequence shown here is derived from an EMBL/GenBank/DDBJ whole genome shotgun (WGS) entry which is preliminary data.</text>
</comment>
<proteinExistence type="predicted"/>
<dbReference type="InterPro" id="IPR001460">
    <property type="entry name" value="PCN-bd_Tpept"/>
</dbReference>